<evidence type="ECO:0000313" key="1">
    <source>
        <dbReference type="EMBL" id="KKF92209.1"/>
    </source>
</evidence>
<dbReference type="Proteomes" id="UP000034841">
    <property type="component" value="Unassembled WGS sequence"/>
</dbReference>
<dbReference type="AlphaFoldDB" id="A0A0F8D7W8"/>
<proteinExistence type="predicted"/>
<organism evidence="1 2">
    <name type="scientific">Ceratocystis fimbriata f. sp. platani</name>
    <dbReference type="NCBI Taxonomy" id="88771"/>
    <lineage>
        <taxon>Eukaryota</taxon>
        <taxon>Fungi</taxon>
        <taxon>Dikarya</taxon>
        <taxon>Ascomycota</taxon>
        <taxon>Pezizomycotina</taxon>
        <taxon>Sordariomycetes</taxon>
        <taxon>Hypocreomycetidae</taxon>
        <taxon>Microascales</taxon>
        <taxon>Ceratocystidaceae</taxon>
        <taxon>Ceratocystis</taxon>
    </lineage>
</organism>
<protein>
    <submittedName>
        <fullName evidence="1">Uncharacterized protein</fullName>
    </submittedName>
</protein>
<gene>
    <name evidence="1" type="ORF">CFO_g5439</name>
</gene>
<name>A0A0F8D7W8_CERFI</name>
<sequence length="165" mass="18255">MVTKAKTIQTGLAITLTGTGDQSLAKEGTLELIRNYLDASVLEKEIVWEKYIVENVPRNVHDVSGKGSEILRITPEDVRAEVQKASGGELKILEFREYKDEPQVQGLGVAVLNPERVPRTIELLGGERRVVKKIEYKTAEDITSAIQTAFEQATPATKVYPSGFK</sequence>
<keyword evidence="2" id="KW-1185">Reference proteome</keyword>
<evidence type="ECO:0000313" key="2">
    <source>
        <dbReference type="Proteomes" id="UP000034841"/>
    </source>
</evidence>
<reference evidence="1 2" key="1">
    <citation type="submission" date="2015-04" db="EMBL/GenBank/DDBJ databases">
        <title>Genome sequence of Ceratocystis platani, a major pathogen of plane trees.</title>
        <authorList>
            <person name="Belbahri L."/>
        </authorList>
    </citation>
    <scope>NUCLEOTIDE SEQUENCE [LARGE SCALE GENOMIC DNA]</scope>
    <source>
        <strain evidence="1 2">CFO</strain>
    </source>
</reference>
<accession>A0A0F8D7W8</accession>
<comment type="caution">
    <text evidence="1">The sequence shown here is derived from an EMBL/GenBank/DDBJ whole genome shotgun (WGS) entry which is preliminary data.</text>
</comment>
<dbReference type="EMBL" id="LBBL01000518">
    <property type="protein sequence ID" value="KKF92209.1"/>
    <property type="molecule type" value="Genomic_DNA"/>
</dbReference>